<feature type="compositionally biased region" description="Basic and acidic residues" evidence="1">
    <location>
        <begin position="60"/>
        <end position="72"/>
    </location>
</feature>
<evidence type="ECO:0000313" key="3">
    <source>
        <dbReference type="Proteomes" id="UP001460270"/>
    </source>
</evidence>
<organism evidence="2 3">
    <name type="scientific">Mugilogobius chulae</name>
    <name type="common">yellowstripe goby</name>
    <dbReference type="NCBI Taxonomy" id="88201"/>
    <lineage>
        <taxon>Eukaryota</taxon>
        <taxon>Metazoa</taxon>
        <taxon>Chordata</taxon>
        <taxon>Craniata</taxon>
        <taxon>Vertebrata</taxon>
        <taxon>Euteleostomi</taxon>
        <taxon>Actinopterygii</taxon>
        <taxon>Neopterygii</taxon>
        <taxon>Teleostei</taxon>
        <taxon>Neoteleostei</taxon>
        <taxon>Acanthomorphata</taxon>
        <taxon>Gobiaria</taxon>
        <taxon>Gobiiformes</taxon>
        <taxon>Gobioidei</taxon>
        <taxon>Gobiidae</taxon>
        <taxon>Gobionellinae</taxon>
        <taxon>Mugilogobius</taxon>
    </lineage>
</organism>
<keyword evidence="3" id="KW-1185">Reference proteome</keyword>
<name>A0AAW0PID3_9GOBI</name>
<proteinExistence type="predicted"/>
<feature type="compositionally biased region" description="Basic and acidic residues" evidence="1">
    <location>
        <begin position="145"/>
        <end position="165"/>
    </location>
</feature>
<evidence type="ECO:0000313" key="2">
    <source>
        <dbReference type="EMBL" id="KAK7918678.1"/>
    </source>
</evidence>
<accession>A0AAW0PID3</accession>
<dbReference type="AlphaFoldDB" id="A0AAW0PID3"/>
<reference evidence="3" key="1">
    <citation type="submission" date="2024-04" db="EMBL/GenBank/DDBJ databases">
        <title>Salinicola lusitanus LLJ914,a marine bacterium isolated from the Okinawa Trough.</title>
        <authorList>
            <person name="Li J."/>
        </authorList>
    </citation>
    <scope>NUCLEOTIDE SEQUENCE [LARGE SCALE GENOMIC DNA]</scope>
</reference>
<feature type="compositionally biased region" description="Basic and acidic residues" evidence="1">
    <location>
        <begin position="90"/>
        <end position="136"/>
    </location>
</feature>
<comment type="caution">
    <text evidence="2">The sequence shown here is derived from an EMBL/GenBank/DDBJ whole genome shotgun (WGS) entry which is preliminary data.</text>
</comment>
<dbReference type="Proteomes" id="UP001460270">
    <property type="component" value="Unassembled WGS sequence"/>
</dbReference>
<feature type="region of interest" description="Disordered" evidence="1">
    <location>
        <begin position="60"/>
        <end position="184"/>
    </location>
</feature>
<evidence type="ECO:0000256" key="1">
    <source>
        <dbReference type="SAM" id="MobiDB-lite"/>
    </source>
</evidence>
<dbReference type="EMBL" id="JBBPFD010000007">
    <property type="protein sequence ID" value="KAK7918678.1"/>
    <property type="molecule type" value="Genomic_DNA"/>
</dbReference>
<gene>
    <name evidence="2" type="ORF">WMY93_009962</name>
</gene>
<sequence length="184" mass="21391">MRESVHEPTKASQMEVLCVGSIVSGSRRPLLVRHGHLPGTLPEKPPVRRSVLALLQRPVRWPDRCEADRGREEAEEGPSPGQIRADCQSLEERERREEQVRKNEEREGERRRVRERRGRNEEGEEPMREKRKERGGGKVRKGKKREVTPGRRERDERGREEERGRAVAGEIELTSTPGEREKNR</sequence>
<protein>
    <submittedName>
        <fullName evidence="2">Uncharacterized protein</fullName>
    </submittedName>
</protein>